<sequence length="98" mass="11336">MYRISKLRSCLLVAAISSFSSGMAVADMFQPSHSCIKPYKPFQFKSQYEVDSFNDDVQRYKQCISDFVEEQNDAMRKHSDAADDAISDWNNFVNYELN</sequence>
<protein>
    <submittedName>
        <fullName evidence="2">Uncharacterized protein</fullName>
    </submittedName>
</protein>
<feature type="chain" id="PRO_5040996308" evidence="1">
    <location>
        <begin position="27"/>
        <end position="98"/>
    </location>
</feature>
<keyword evidence="1" id="KW-0732">Signal</keyword>
<accession>A0A9X4FAX3</accession>
<proteinExistence type="predicted"/>
<comment type="caution">
    <text evidence="2">The sequence shown here is derived from an EMBL/GenBank/DDBJ whole genome shotgun (WGS) entry which is preliminary data.</text>
</comment>
<evidence type="ECO:0000313" key="2">
    <source>
        <dbReference type="EMBL" id="MDE1348266.1"/>
    </source>
</evidence>
<dbReference type="EMBL" id="JAKNAX010000096">
    <property type="protein sequence ID" value="MDE1348266.1"/>
    <property type="molecule type" value="Genomic_DNA"/>
</dbReference>
<dbReference type="AlphaFoldDB" id="A0A9X4FAX3"/>
<organism evidence="2 3">
    <name type="scientific">Vibrio aestuarianus</name>
    <dbReference type="NCBI Taxonomy" id="28171"/>
    <lineage>
        <taxon>Bacteria</taxon>
        <taxon>Pseudomonadati</taxon>
        <taxon>Pseudomonadota</taxon>
        <taxon>Gammaproteobacteria</taxon>
        <taxon>Vibrionales</taxon>
        <taxon>Vibrionaceae</taxon>
        <taxon>Vibrio</taxon>
    </lineage>
</organism>
<gene>
    <name evidence="2" type="ORF">L9X51_17945</name>
</gene>
<feature type="signal peptide" evidence="1">
    <location>
        <begin position="1"/>
        <end position="26"/>
    </location>
</feature>
<evidence type="ECO:0000256" key="1">
    <source>
        <dbReference type="SAM" id="SignalP"/>
    </source>
</evidence>
<reference evidence="2" key="1">
    <citation type="submission" date="2022-02" db="EMBL/GenBank/DDBJ databases">
        <title>Emergence and expansion in Europe of a Vibrio aestuarianus clonal complex pathogenic for oysters.</title>
        <authorList>
            <person name="Mesnil A."/>
            <person name="Travers M.-A."/>
        </authorList>
    </citation>
    <scope>NUCLEOTIDE SEQUENCE</scope>
    <source>
        <strain evidence="2">19_064_15T1</strain>
    </source>
</reference>
<dbReference type="RefSeq" id="WP_274676327.1">
    <property type="nucleotide sequence ID" value="NZ_JAKNAX010000096.1"/>
</dbReference>
<dbReference type="Proteomes" id="UP001140978">
    <property type="component" value="Unassembled WGS sequence"/>
</dbReference>
<name>A0A9X4FAX3_9VIBR</name>
<evidence type="ECO:0000313" key="3">
    <source>
        <dbReference type="Proteomes" id="UP001140978"/>
    </source>
</evidence>